<feature type="compositionally biased region" description="Basic and acidic residues" evidence="1">
    <location>
        <begin position="105"/>
        <end position="136"/>
    </location>
</feature>
<evidence type="ECO:0000313" key="3">
    <source>
        <dbReference type="Proteomes" id="UP001497516"/>
    </source>
</evidence>
<keyword evidence="3" id="KW-1185">Reference proteome</keyword>
<gene>
    <name evidence="2" type="ORF">LTRI10_LOCUS30323</name>
</gene>
<dbReference type="EMBL" id="OZ034818">
    <property type="protein sequence ID" value="CAL1389469.1"/>
    <property type="molecule type" value="Genomic_DNA"/>
</dbReference>
<protein>
    <submittedName>
        <fullName evidence="2">Uncharacterized protein</fullName>
    </submittedName>
</protein>
<evidence type="ECO:0000256" key="1">
    <source>
        <dbReference type="SAM" id="MobiDB-lite"/>
    </source>
</evidence>
<feature type="region of interest" description="Disordered" evidence="1">
    <location>
        <begin position="91"/>
        <end position="136"/>
    </location>
</feature>
<dbReference type="AlphaFoldDB" id="A0AAV2EUG4"/>
<dbReference type="Proteomes" id="UP001497516">
    <property type="component" value="Chromosome 5"/>
</dbReference>
<organism evidence="2 3">
    <name type="scientific">Linum trigynum</name>
    <dbReference type="NCBI Taxonomy" id="586398"/>
    <lineage>
        <taxon>Eukaryota</taxon>
        <taxon>Viridiplantae</taxon>
        <taxon>Streptophyta</taxon>
        <taxon>Embryophyta</taxon>
        <taxon>Tracheophyta</taxon>
        <taxon>Spermatophyta</taxon>
        <taxon>Magnoliopsida</taxon>
        <taxon>eudicotyledons</taxon>
        <taxon>Gunneridae</taxon>
        <taxon>Pentapetalae</taxon>
        <taxon>rosids</taxon>
        <taxon>fabids</taxon>
        <taxon>Malpighiales</taxon>
        <taxon>Linaceae</taxon>
        <taxon>Linum</taxon>
    </lineage>
</organism>
<reference evidence="2 3" key="1">
    <citation type="submission" date="2024-04" db="EMBL/GenBank/DDBJ databases">
        <authorList>
            <person name="Fracassetti M."/>
        </authorList>
    </citation>
    <scope>NUCLEOTIDE SEQUENCE [LARGE SCALE GENOMIC DNA]</scope>
</reference>
<proteinExistence type="predicted"/>
<name>A0AAV2EUG4_9ROSI</name>
<evidence type="ECO:0000313" key="2">
    <source>
        <dbReference type="EMBL" id="CAL1389469.1"/>
    </source>
</evidence>
<accession>A0AAV2EUG4</accession>
<sequence>MENSNRWPAAVLCEGCCRRREAAVLCDGEGTETTADREGRESSAWKKGRNRRLTEKGCCALRRLCEGEGTETTEKGQNRRHDDWLLSFAGNLSGRETETTADGLGTEKGRPDNGLRSWDDSRRSRGDGRSFFLREE</sequence>